<evidence type="ECO:0000313" key="11">
    <source>
        <dbReference type="EMBL" id="KAK7493836.1"/>
    </source>
</evidence>
<feature type="domain" description="C2H2-type" evidence="10">
    <location>
        <begin position="346"/>
        <end position="373"/>
    </location>
</feature>
<feature type="domain" description="C2H2-type" evidence="10">
    <location>
        <begin position="477"/>
        <end position="504"/>
    </location>
</feature>
<dbReference type="PANTHER" id="PTHR24404">
    <property type="entry name" value="ZINC FINGER PROTEIN"/>
    <property type="match status" value="1"/>
</dbReference>
<evidence type="ECO:0000256" key="9">
    <source>
        <dbReference type="SAM" id="MobiDB-lite"/>
    </source>
</evidence>
<keyword evidence="12" id="KW-1185">Reference proteome</keyword>
<evidence type="ECO:0000256" key="7">
    <source>
        <dbReference type="ARBA" id="ARBA00023242"/>
    </source>
</evidence>
<keyword evidence="2" id="KW-0479">Metal-binding</keyword>
<feature type="domain" description="C2H2-type" evidence="10">
    <location>
        <begin position="374"/>
        <end position="402"/>
    </location>
</feature>
<feature type="domain" description="C2H2-type" evidence="10">
    <location>
        <begin position="533"/>
        <end position="561"/>
    </location>
</feature>
<feature type="domain" description="C2H2-type" evidence="10">
    <location>
        <begin position="505"/>
        <end position="532"/>
    </location>
</feature>
<evidence type="ECO:0000259" key="10">
    <source>
        <dbReference type="PROSITE" id="PS50157"/>
    </source>
</evidence>
<reference evidence="11 12" key="1">
    <citation type="journal article" date="2023" name="Sci. Data">
        <title>Genome assembly of the Korean intertidal mud-creeper Batillaria attramentaria.</title>
        <authorList>
            <person name="Patra A.K."/>
            <person name="Ho P.T."/>
            <person name="Jun S."/>
            <person name="Lee S.J."/>
            <person name="Kim Y."/>
            <person name="Won Y.J."/>
        </authorList>
    </citation>
    <scope>NUCLEOTIDE SEQUENCE [LARGE SCALE GENOMIC DNA]</scope>
    <source>
        <strain evidence="11">Wonlab-2016</strain>
    </source>
</reference>
<evidence type="ECO:0000256" key="5">
    <source>
        <dbReference type="ARBA" id="ARBA00022833"/>
    </source>
</evidence>
<keyword evidence="6" id="KW-0238">DNA-binding</keyword>
<feature type="domain" description="C2H2-type" evidence="10">
    <location>
        <begin position="450"/>
        <end position="477"/>
    </location>
</feature>
<feature type="region of interest" description="Disordered" evidence="9">
    <location>
        <begin position="226"/>
        <end position="246"/>
    </location>
</feature>
<sequence>MEQILGFTNRQAVSMSDKNRSISKSSGDDIMCVDVKNEDPAISECFVCRKILSCHTNMRTASDSGQAAVCGKMCFRVLDQTMAFMQGFVLCKLLCDFMYQQSTCRQRAIQARHSSSSSSYSDHSLNEESVLPQPPVAVETGEDMKLKSNKVENLHCASVIPLRHGTGSSRSATSTRTGIKERVHGTRVTSTVTEDTIMPASYEVEEPFMLQDGYKTTATEASVKVGISPETPNNTSHDANNVVDPDSMSQDQLRRVLCGECGMAFKTKKSMKIHVNKNHKKPVMKKKEMKCHICGKLCIGQVGLTLHIGNQHAGEKAVECDICGDKFFNSKALKRHRTLVHNKPHGMCHICGKHFKYAHTLKEHIRAHTGIKGFVCELCGKSFVRLSNLCDHRRRDHPHGKQMKDQDQTGRRRPSRPKLDVFQCRECKKTMENLKEWKAHKEEHKLNRTIICQICGKSFKTESSLYAHKKQHQEKRFQCDICSRLFTLKSQMERHRETHREDRPYKCDFCQKTFKTELVMNRHKVMHIEDRQYKCHICGRGLTCMDNLKKHLRVMHPGSDT</sequence>
<feature type="compositionally biased region" description="Low complexity" evidence="9">
    <location>
        <begin position="165"/>
        <end position="177"/>
    </location>
</feature>
<feature type="compositionally biased region" description="Polar residues" evidence="9">
    <location>
        <begin position="230"/>
        <end position="239"/>
    </location>
</feature>
<organism evidence="11 12">
    <name type="scientific">Batillaria attramentaria</name>
    <dbReference type="NCBI Taxonomy" id="370345"/>
    <lineage>
        <taxon>Eukaryota</taxon>
        <taxon>Metazoa</taxon>
        <taxon>Spiralia</taxon>
        <taxon>Lophotrochozoa</taxon>
        <taxon>Mollusca</taxon>
        <taxon>Gastropoda</taxon>
        <taxon>Caenogastropoda</taxon>
        <taxon>Sorbeoconcha</taxon>
        <taxon>Cerithioidea</taxon>
        <taxon>Batillariidae</taxon>
        <taxon>Batillaria</taxon>
    </lineage>
</organism>
<evidence type="ECO:0000256" key="2">
    <source>
        <dbReference type="ARBA" id="ARBA00022723"/>
    </source>
</evidence>
<comment type="subcellular location">
    <subcellularLocation>
        <location evidence="1">Nucleus</location>
    </subcellularLocation>
</comment>
<dbReference type="PROSITE" id="PS00028">
    <property type="entry name" value="ZINC_FINGER_C2H2_1"/>
    <property type="match status" value="8"/>
</dbReference>
<keyword evidence="4 8" id="KW-0863">Zinc-finger</keyword>
<dbReference type="FunFam" id="3.30.160.60:FF:000446">
    <property type="entry name" value="Zinc finger protein"/>
    <property type="match status" value="1"/>
</dbReference>
<dbReference type="InterPro" id="IPR050589">
    <property type="entry name" value="Ikaros_C2H2-ZF"/>
</dbReference>
<keyword evidence="7" id="KW-0539">Nucleus</keyword>
<dbReference type="SUPFAM" id="SSF57667">
    <property type="entry name" value="beta-beta-alpha zinc fingers"/>
    <property type="match status" value="5"/>
</dbReference>
<feature type="domain" description="C2H2-type" evidence="10">
    <location>
        <begin position="289"/>
        <end position="317"/>
    </location>
</feature>
<dbReference type="PANTHER" id="PTHR24404:SF110">
    <property type="entry name" value="C2H2-TYPE DOMAIN-CONTAINING PROTEIN"/>
    <property type="match status" value="1"/>
</dbReference>
<protein>
    <recommendedName>
        <fullName evidence="10">C2H2-type domain-containing protein</fullName>
    </recommendedName>
</protein>
<feature type="region of interest" description="Disordered" evidence="9">
    <location>
        <begin position="165"/>
        <end position="190"/>
    </location>
</feature>
<dbReference type="InterPro" id="IPR036236">
    <property type="entry name" value="Znf_C2H2_sf"/>
</dbReference>
<dbReference type="Pfam" id="PF00096">
    <property type="entry name" value="zf-C2H2"/>
    <property type="match status" value="4"/>
</dbReference>
<dbReference type="SMART" id="SM00355">
    <property type="entry name" value="ZnF_C2H2"/>
    <property type="match status" value="10"/>
</dbReference>
<dbReference type="AlphaFoldDB" id="A0ABD0L3J9"/>
<dbReference type="GO" id="GO:0008270">
    <property type="term" value="F:zinc ion binding"/>
    <property type="evidence" value="ECO:0007669"/>
    <property type="project" value="UniProtKB-KW"/>
</dbReference>
<accession>A0ABD0L3J9</accession>
<dbReference type="Proteomes" id="UP001519460">
    <property type="component" value="Unassembled WGS sequence"/>
</dbReference>
<dbReference type="GO" id="GO:0005634">
    <property type="term" value="C:nucleus"/>
    <property type="evidence" value="ECO:0007669"/>
    <property type="project" value="UniProtKB-SubCell"/>
</dbReference>
<evidence type="ECO:0000256" key="1">
    <source>
        <dbReference type="ARBA" id="ARBA00004123"/>
    </source>
</evidence>
<evidence type="ECO:0000256" key="8">
    <source>
        <dbReference type="PROSITE-ProRule" id="PRU00042"/>
    </source>
</evidence>
<dbReference type="PROSITE" id="PS50157">
    <property type="entry name" value="ZINC_FINGER_C2H2_2"/>
    <property type="match status" value="8"/>
</dbReference>
<feature type="domain" description="C2H2-type" evidence="10">
    <location>
        <begin position="318"/>
        <end position="346"/>
    </location>
</feature>
<dbReference type="GO" id="GO:0003677">
    <property type="term" value="F:DNA binding"/>
    <property type="evidence" value="ECO:0007669"/>
    <property type="project" value="UniProtKB-KW"/>
</dbReference>
<proteinExistence type="predicted"/>
<dbReference type="InterPro" id="IPR013087">
    <property type="entry name" value="Znf_C2H2_type"/>
</dbReference>
<dbReference type="Pfam" id="PF13912">
    <property type="entry name" value="zf-C2H2_6"/>
    <property type="match status" value="1"/>
</dbReference>
<keyword evidence="3" id="KW-0677">Repeat</keyword>
<name>A0ABD0L3J9_9CAEN</name>
<evidence type="ECO:0000313" key="12">
    <source>
        <dbReference type="Proteomes" id="UP001519460"/>
    </source>
</evidence>
<comment type="caution">
    <text evidence="11">The sequence shown here is derived from an EMBL/GenBank/DDBJ whole genome shotgun (WGS) entry which is preliminary data.</text>
</comment>
<dbReference type="EMBL" id="JACVVK020000089">
    <property type="protein sequence ID" value="KAK7493836.1"/>
    <property type="molecule type" value="Genomic_DNA"/>
</dbReference>
<evidence type="ECO:0000256" key="3">
    <source>
        <dbReference type="ARBA" id="ARBA00022737"/>
    </source>
</evidence>
<dbReference type="Gene3D" id="3.30.160.60">
    <property type="entry name" value="Classic Zinc Finger"/>
    <property type="match status" value="7"/>
</dbReference>
<evidence type="ECO:0000256" key="6">
    <source>
        <dbReference type="ARBA" id="ARBA00023125"/>
    </source>
</evidence>
<evidence type="ECO:0000256" key="4">
    <source>
        <dbReference type="ARBA" id="ARBA00022771"/>
    </source>
</evidence>
<keyword evidence="5" id="KW-0862">Zinc</keyword>
<gene>
    <name evidence="11" type="ORF">BaRGS_00014977</name>
</gene>
<feature type="region of interest" description="Disordered" evidence="9">
    <location>
        <begin position="394"/>
        <end position="417"/>
    </location>
</feature>